<dbReference type="GO" id="GO:0005506">
    <property type="term" value="F:iron ion binding"/>
    <property type="evidence" value="ECO:0007669"/>
    <property type="project" value="InterPro"/>
</dbReference>
<dbReference type="PANTHER" id="PTHR24305:SF166">
    <property type="entry name" value="CYTOCHROME P450 12A4, MITOCHONDRIAL-RELATED"/>
    <property type="match status" value="1"/>
</dbReference>
<evidence type="ECO:0000256" key="2">
    <source>
        <dbReference type="ARBA" id="ARBA00010617"/>
    </source>
</evidence>
<evidence type="ECO:0000313" key="8">
    <source>
        <dbReference type="Proteomes" id="UP000041247"/>
    </source>
</evidence>
<gene>
    <name evidence="7" type="ORF">XTPLMG728_0180</name>
</gene>
<dbReference type="InterPro" id="IPR001128">
    <property type="entry name" value="Cyt_P450"/>
</dbReference>
<keyword evidence="6" id="KW-0503">Monooxygenase</keyword>
<organism evidence="7 8">
    <name type="scientific">Xanthomonas graminis pv. poae</name>
    <dbReference type="NCBI Taxonomy" id="227946"/>
    <lineage>
        <taxon>Bacteria</taxon>
        <taxon>Pseudomonadati</taxon>
        <taxon>Pseudomonadota</taxon>
        <taxon>Gammaproteobacteria</taxon>
        <taxon>Lysobacterales</taxon>
        <taxon>Lysobacteraceae</taxon>
        <taxon>Xanthomonas</taxon>
        <taxon>Xanthomonas translucens group</taxon>
        <taxon>Xanthomonas graminis</taxon>
    </lineage>
</organism>
<evidence type="ECO:0000256" key="3">
    <source>
        <dbReference type="ARBA" id="ARBA00022723"/>
    </source>
</evidence>
<dbReference type="GO" id="GO:0004497">
    <property type="term" value="F:monooxygenase activity"/>
    <property type="evidence" value="ECO:0007669"/>
    <property type="project" value="UniProtKB-KW"/>
</dbReference>
<dbReference type="PRINTS" id="PR00385">
    <property type="entry name" value="P450"/>
</dbReference>
<proteinExistence type="inferred from homology"/>
<dbReference type="EMBL" id="CXOK01000004">
    <property type="protein sequence ID" value="CTP83344.1"/>
    <property type="molecule type" value="Genomic_DNA"/>
</dbReference>
<evidence type="ECO:0008006" key="9">
    <source>
        <dbReference type="Google" id="ProtNLM"/>
    </source>
</evidence>
<comment type="similarity">
    <text evidence="2 6">Belongs to the cytochrome P450 family.</text>
</comment>
<dbReference type="InterPro" id="IPR017972">
    <property type="entry name" value="Cyt_P450_CS"/>
</dbReference>
<keyword evidence="4 5" id="KW-0408">Iron</keyword>
<dbReference type="GO" id="GO:0016705">
    <property type="term" value="F:oxidoreductase activity, acting on paired donors, with incorporation or reduction of molecular oxygen"/>
    <property type="evidence" value="ECO:0007669"/>
    <property type="project" value="InterPro"/>
</dbReference>
<reference evidence="7 8" key="1">
    <citation type="submission" date="2015-07" db="EMBL/GenBank/DDBJ databases">
        <authorList>
            <person name="Noorani M."/>
        </authorList>
    </citation>
    <scope>NUCLEOTIDE SEQUENCE [LARGE SCALE GENOMIC DNA]</scope>
    <source>
        <strain evidence="7">LMG728</strain>
    </source>
</reference>
<accession>A0A0K2ZGJ8</accession>
<dbReference type="Pfam" id="PF00067">
    <property type="entry name" value="p450"/>
    <property type="match status" value="1"/>
</dbReference>
<dbReference type="Proteomes" id="UP000041247">
    <property type="component" value="Unassembled WGS sequence"/>
</dbReference>
<name>A0A0K2ZGJ8_9XANT</name>
<keyword evidence="6" id="KW-0560">Oxidoreductase</keyword>
<dbReference type="RefSeq" id="WP_080999296.1">
    <property type="nucleotide sequence ID" value="NZ_CP076250.1"/>
</dbReference>
<dbReference type="AlphaFoldDB" id="A0A0K2ZGJ8"/>
<evidence type="ECO:0000256" key="5">
    <source>
        <dbReference type="PIRSR" id="PIRSR602403-1"/>
    </source>
</evidence>
<sequence length="464" mass="50062">MTSSRTCTVPPGPDGHWAFGNRRAFSENPLAFLQASARDYGDVVRIAERTYLLAAPDAIGAVLGDDGTRYGKSDPDPSARRPAFPASVMNSAGADWQHKRQALQPAFRAALVRDYAAQASAATQALLRAQDESGAAQDMRPLMTTLCAQLGAGFLLGDPAHADDLLRMLPMADAILEETRDRSAPPAWWPSAHRHRLRRARNGLETVLERVLAQGVQRPPNAASALAVLLAEDPQGRSAWCRDEAAALLMSALEPMAAALTWTLLLLAQDPQTAQAVADEAAVSMQAEAVSGADIVDRLPLARACVKEAMRLYPPAWMTARIAQRDTTLGGFHVPRGTQLIVSQWVVHRDRRHFPDPEMFLPSRWLGDAATRAPPRYTYFPFGGGPRSCIGSMLALTEMTVAVASLLHARTLHLAADAQPMPFPALVLRPLDVRIALRARPPRAAGLAHARTAHAAAVPEPPHA</sequence>
<dbReference type="SUPFAM" id="SSF48264">
    <property type="entry name" value="Cytochrome P450"/>
    <property type="match status" value="1"/>
</dbReference>
<protein>
    <recommendedName>
        <fullName evidence="9">Cytochrome P450</fullName>
    </recommendedName>
</protein>
<keyword evidence="3 5" id="KW-0479">Metal-binding</keyword>
<dbReference type="InterPro" id="IPR002403">
    <property type="entry name" value="Cyt_P450_E_grp-IV"/>
</dbReference>
<dbReference type="InterPro" id="IPR036396">
    <property type="entry name" value="Cyt_P450_sf"/>
</dbReference>
<feature type="binding site" description="axial binding residue" evidence="5">
    <location>
        <position position="389"/>
    </location>
    <ligand>
        <name>heme</name>
        <dbReference type="ChEBI" id="CHEBI:30413"/>
    </ligand>
    <ligandPart>
        <name>Fe</name>
        <dbReference type="ChEBI" id="CHEBI:18248"/>
    </ligandPart>
</feature>
<dbReference type="PRINTS" id="PR00465">
    <property type="entry name" value="EP450IV"/>
</dbReference>
<evidence type="ECO:0000313" key="7">
    <source>
        <dbReference type="EMBL" id="CTP83344.1"/>
    </source>
</evidence>
<dbReference type="Gene3D" id="1.10.630.10">
    <property type="entry name" value="Cytochrome P450"/>
    <property type="match status" value="1"/>
</dbReference>
<evidence type="ECO:0000256" key="1">
    <source>
        <dbReference type="ARBA" id="ARBA00001971"/>
    </source>
</evidence>
<dbReference type="PROSITE" id="PS00086">
    <property type="entry name" value="CYTOCHROME_P450"/>
    <property type="match status" value="1"/>
</dbReference>
<evidence type="ECO:0000256" key="4">
    <source>
        <dbReference type="ARBA" id="ARBA00023004"/>
    </source>
</evidence>
<dbReference type="GO" id="GO:0020037">
    <property type="term" value="F:heme binding"/>
    <property type="evidence" value="ECO:0007669"/>
    <property type="project" value="InterPro"/>
</dbReference>
<evidence type="ECO:0000256" key="6">
    <source>
        <dbReference type="RuleBase" id="RU000461"/>
    </source>
</evidence>
<dbReference type="PANTHER" id="PTHR24305">
    <property type="entry name" value="CYTOCHROME P450"/>
    <property type="match status" value="1"/>
</dbReference>
<dbReference type="InterPro" id="IPR050121">
    <property type="entry name" value="Cytochrome_P450_monoxygenase"/>
</dbReference>
<keyword evidence="5 6" id="KW-0349">Heme</keyword>
<comment type="cofactor">
    <cofactor evidence="1 5">
        <name>heme</name>
        <dbReference type="ChEBI" id="CHEBI:30413"/>
    </cofactor>
</comment>